<feature type="transmembrane region" description="Helical" evidence="7">
    <location>
        <begin position="34"/>
        <end position="55"/>
    </location>
</feature>
<keyword evidence="4" id="KW-0675">Receptor</keyword>
<evidence type="ECO:0000256" key="2">
    <source>
        <dbReference type="ARBA" id="ARBA00022475"/>
    </source>
</evidence>
<dbReference type="Gene3D" id="1.20.1070.10">
    <property type="entry name" value="Rhodopsin 7-helix transmembrane proteins"/>
    <property type="match status" value="1"/>
</dbReference>
<sequence>MLFGIMRPETRIKGFRGYRCDMQEDVKNSMGVTAFYGALAALFVLILVLLCYFYGKVWLYIRRRQKVAIGETIDPVLMERLKKMAKDKLRHIEEHMDDAEDVSSDSLTTKQMLVKTSQRRATKKRWKNKSVSSNTSKFNSSICRNVLTSVKEHAITCPNLPPSHPVRTSTSAAHTAYLDLAIPLCNKQAPRAGQNAVNRSQSDPLDTGMSEGGEHKHAESELTTCKTARYDSGKYGRGGERKAAETEIEARETKVSSATDSIPDFIEMVREAGRALPIPITPALSRPSTSKPLRTDLAVTTVKNNDITAHPPTPEVSKRRDNATIDEDPERRRLSQEVERKALQSSPIAQTDSKEDMTPAAELSEDFSKPKKPNGATAPAAGFSQRRSARFSLLPPQTRLRSLSTDSKRFSSPLRSAKKLTAKLLKPLSHTTMSLVAVTVIFLLSYIFPILVLTFSNYNRQQDCVELVVTTLVLKMGFLQNVANPFVYALFQLRFREHISELFQALLCRCGKSSVGNLYRTNEATGNTTRVIEASGNPSRMSQPTDA</sequence>
<keyword evidence="3" id="KW-0297">G-protein coupled receptor</keyword>
<keyword evidence="7" id="KW-0812">Transmembrane</keyword>
<dbReference type="GO" id="GO:0004930">
    <property type="term" value="F:G protein-coupled receptor activity"/>
    <property type="evidence" value="ECO:0007669"/>
    <property type="project" value="UniProtKB-KW"/>
</dbReference>
<keyword evidence="9" id="KW-1185">Reference proteome</keyword>
<keyword evidence="2" id="KW-1003">Cell membrane</keyword>
<comment type="caution">
    <text evidence="8">The sequence shown here is derived from an EMBL/GenBank/DDBJ whole genome shotgun (WGS) entry which is preliminary data.</text>
</comment>
<evidence type="ECO:0000256" key="5">
    <source>
        <dbReference type="ARBA" id="ARBA00023224"/>
    </source>
</evidence>
<evidence type="ECO:0000256" key="6">
    <source>
        <dbReference type="SAM" id="MobiDB-lite"/>
    </source>
</evidence>
<dbReference type="CDD" id="cd00637">
    <property type="entry name" value="7tm_classA_rhodopsin-like"/>
    <property type="match status" value="1"/>
</dbReference>
<dbReference type="PANTHER" id="PTHR24228:SF59">
    <property type="entry name" value="NEUROPEPTIDE RECEPTOR 15"/>
    <property type="match status" value="1"/>
</dbReference>
<protein>
    <recommendedName>
        <fullName evidence="10">G-protein coupled receptors family 1 profile domain-containing protein</fullName>
    </recommendedName>
</protein>
<evidence type="ECO:0000256" key="3">
    <source>
        <dbReference type="ARBA" id="ARBA00023040"/>
    </source>
</evidence>
<dbReference type="PANTHER" id="PTHR24228">
    <property type="entry name" value="B2 BRADYKININ RECEPTOR/ANGIOTENSIN II RECEPTOR"/>
    <property type="match status" value="1"/>
</dbReference>
<dbReference type="SUPFAM" id="SSF81321">
    <property type="entry name" value="Family A G protein-coupled receptor-like"/>
    <property type="match status" value="1"/>
</dbReference>
<feature type="region of interest" description="Disordered" evidence="6">
    <location>
        <begin position="235"/>
        <end position="256"/>
    </location>
</feature>
<feature type="region of interest" description="Disordered" evidence="6">
    <location>
        <begin position="191"/>
        <end position="221"/>
    </location>
</feature>
<accession>A0AAN9AS01</accession>
<dbReference type="EMBL" id="JBAMIC010000022">
    <property type="protein sequence ID" value="KAK7091629.1"/>
    <property type="molecule type" value="Genomic_DNA"/>
</dbReference>
<gene>
    <name evidence="8" type="ORF">V1264_009287</name>
</gene>
<name>A0AAN9AS01_9CAEN</name>
<feature type="compositionally biased region" description="Polar residues" evidence="6">
    <location>
        <begin position="195"/>
        <end position="204"/>
    </location>
</feature>
<feature type="transmembrane region" description="Helical" evidence="7">
    <location>
        <begin position="433"/>
        <end position="455"/>
    </location>
</feature>
<evidence type="ECO:0000256" key="1">
    <source>
        <dbReference type="ARBA" id="ARBA00004651"/>
    </source>
</evidence>
<evidence type="ECO:0000256" key="7">
    <source>
        <dbReference type="SAM" id="Phobius"/>
    </source>
</evidence>
<feature type="compositionally biased region" description="Basic and acidic residues" evidence="6">
    <location>
        <begin position="316"/>
        <end position="342"/>
    </location>
</feature>
<evidence type="ECO:0008006" key="10">
    <source>
        <dbReference type="Google" id="ProtNLM"/>
    </source>
</evidence>
<dbReference type="Proteomes" id="UP001374579">
    <property type="component" value="Unassembled WGS sequence"/>
</dbReference>
<keyword evidence="7" id="KW-1133">Transmembrane helix</keyword>
<evidence type="ECO:0000313" key="9">
    <source>
        <dbReference type="Proteomes" id="UP001374579"/>
    </source>
</evidence>
<reference evidence="8 9" key="1">
    <citation type="submission" date="2024-02" db="EMBL/GenBank/DDBJ databases">
        <title>Chromosome-scale genome assembly of the rough periwinkle Littorina saxatilis.</title>
        <authorList>
            <person name="De Jode A."/>
            <person name="Faria R."/>
            <person name="Formenti G."/>
            <person name="Sims Y."/>
            <person name="Smith T.P."/>
            <person name="Tracey A."/>
            <person name="Wood J.M.D."/>
            <person name="Zagrodzka Z.B."/>
            <person name="Johannesson K."/>
            <person name="Butlin R.K."/>
            <person name="Leder E.H."/>
        </authorList>
    </citation>
    <scope>NUCLEOTIDE SEQUENCE [LARGE SCALE GENOMIC DNA]</scope>
    <source>
        <strain evidence="8">Snail1</strain>
        <tissue evidence="8">Muscle</tissue>
    </source>
</reference>
<feature type="region of interest" description="Disordered" evidence="6">
    <location>
        <begin position="299"/>
        <end position="383"/>
    </location>
</feature>
<dbReference type="GO" id="GO:0005886">
    <property type="term" value="C:plasma membrane"/>
    <property type="evidence" value="ECO:0007669"/>
    <property type="project" value="UniProtKB-SubCell"/>
</dbReference>
<proteinExistence type="predicted"/>
<keyword evidence="7" id="KW-0472">Membrane</keyword>
<dbReference type="AlphaFoldDB" id="A0AAN9AS01"/>
<comment type="subcellular location">
    <subcellularLocation>
        <location evidence="1">Cell membrane</location>
        <topology evidence="1">Multi-pass membrane protein</topology>
    </subcellularLocation>
</comment>
<organism evidence="8 9">
    <name type="scientific">Littorina saxatilis</name>
    <dbReference type="NCBI Taxonomy" id="31220"/>
    <lineage>
        <taxon>Eukaryota</taxon>
        <taxon>Metazoa</taxon>
        <taxon>Spiralia</taxon>
        <taxon>Lophotrochozoa</taxon>
        <taxon>Mollusca</taxon>
        <taxon>Gastropoda</taxon>
        <taxon>Caenogastropoda</taxon>
        <taxon>Littorinimorpha</taxon>
        <taxon>Littorinoidea</taxon>
        <taxon>Littorinidae</taxon>
        <taxon>Littorina</taxon>
    </lineage>
</organism>
<keyword evidence="5" id="KW-0807">Transducer</keyword>
<evidence type="ECO:0000256" key="4">
    <source>
        <dbReference type="ARBA" id="ARBA00023170"/>
    </source>
</evidence>
<feature type="compositionally biased region" description="Basic and acidic residues" evidence="6">
    <location>
        <begin position="235"/>
        <end position="254"/>
    </location>
</feature>
<evidence type="ECO:0000313" key="8">
    <source>
        <dbReference type="EMBL" id="KAK7091629.1"/>
    </source>
</evidence>